<reference evidence="2" key="1">
    <citation type="journal article" date="2022" name="Mol. Ecol. Resour.">
        <title>The genomes of chicory, endive, great burdock and yacon provide insights into Asteraceae palaeo-polyploidization history and plant inulin production.</title>
        <authorList>
            <person name="Fan W."/>
            <person name="Wang S."/>
            <person name="Wang H."/>
            <person name="Wang A."/>
            <person name="Jiang F."/>
            <person name="Liu H."/>
            <person name="Zhao H."/>
            <person name="Xu D."/>
            <person name="Zhang Y."/>
        </authorList>
    </citation>
    <scope>NUCLEOTIDE SEQUENCE [LARGE SCALE GENOMIC DNA]</scope>
    <source>
        <strain evidence="2">cv. Yunnan</strain>
    </source>
</reference>
<gene>
    <name evidence="1" type="ORF">L1987_61540</name>
</gene>
<dbReference type="Proteomes" id="UP001056120">
    <property type="component" value="Linkage Group LG21"/>
</dbReference>
<dbReference type="EMBL" id="CM042038">
    <property type="protein sequence ID" value="KAI3730370.1"/>
    <property type="molecule type" value="Genomic_DNA"/>
</dbReference>
<name>A0ACB9C837_9ASTR</name>
<protein>
    <submittedName>
        <fullName evidence="1">Uncharacterized protein</fullName>
    </submittedName>
</protein>
<accession>A0ACB9C837</accession>
<keyword evidence="2" id="KW-1185">Reference proteome</keyword>
<proteinExistence type="predicted"/>
<comment type="caution">
    <text evidence="1">The sequence shown here is derived from an EMBL/GenBank/DDBJ whole genome shotgun (WGS) entry which is preliminary data.</text>
</comment>
<sequence>MGRSTPSCFKIISCGGSNEAVDRDEIDASSENKSPDKRGWSFRKRSARHRVLSNTVVTEKISSSDNKPISEPISTSSEPQVISSISEKTSDSIWTEEIPNSVTKNAAVSTMDTESACEEDDIKCETVPDGSESAVLVIQAAVRRFLAERQLIKHKRVVKLQAAVRGHLVRSHAVGTLHCIQAIVKMQALVRARREKGVQNAGINSKPTYISIEKLLSNRLARQLLESTPKTKQINIKCDPSKSDSAWNWLERWMSVSSPDILESHTPEHDQDKIVSNSEIEVETLIASNVGGVTVPFEEKENLIHIEENSNVKAHEEEKPITESMEKPDSLPDEPMDLNTEAQIEIYSIPENPVSETKPKPIPESPISETKIIPENPVSETKIIPKNPVSETKIIPENPVSETKPIPVSETKPIPANPVSETKPIPVNPVSETKPKPIPENPVSETKPKPIPENPASETEPKRTAKRVATDQPDSEGRKSVFGSRKASNPAFIAAQSRFEELTSMTKPLKPANSSNQVDVGGSGSSSSDPLKSANSSDQDDVARSASPADFDSSACEKVTPVQEVEPEVSHGSIVVQNGGSECGTELSITSTLDSPDQFEVESKKPEEPKVLNEAVGDTNIHVDNNISNNIDIVMPEKQVDRKLDDSDIELEPESEPEPSHHPYKSNEHEPAPQISVPGSPRSHITVPESQGTPSSQVSTSTKKSKTDKKSASQKRKSWSSSKKSSVDSGPRSSVEQLPKDTKPGKRRNSFGSPKPDNSEHEPLVPSYMQATESARAKAVANSSPALSPDVHDKETYLKKRHSLPGAVNSRQGSPRIQRSMSQALQTTKGNGSQERKWQR</sequence>
<organism evidence="1 2">
    <name type="scientific">Smallanthus sonchifolius</name>
    <dbReference type="NCBI Taxonomy" id="185202"/>
    <lineage>
        <taxon>Eukaryota</taxon>
        <taxon>Viridiplantae</taxon>
        <taxon>Streptophyta</taxon>
        <taxon>Embryophyta</taxon>
        <taxon>Tracheophyta</taxon>
        <taxon>Spermatophyta</taxon>
        <taxon>Magnoliopsida</taxon>
        <taxon>eudicotyledons</taxon>
        <taxon>Gunneridae</taxon>
        <taxon>Pentapetalae</taxon>
        <taxon>asterids</taxon>
        <taxon>campanulids</taxon>
        <taxon>Asterales</taxon>
        <taxon>Asteraceae</taxon>
        <taxon>Asteroideae</taxon>
        <taxon>Heliantheae alliance</taxon>
        <taxon>Millerieae</taxon>
        <taxon>Smallanthus</taxon>
    </lineage>
</organism>
<evidence type="ECO:0000313" key="1">
    <source>
        <dbReference type="EMBL" id="KAI3730370.1"/>
    </source>
</evidence>
<reference evidence="1 2" key="2">
    <citation type="journal article" date="2022" name="Mol. Ecol. Resour.">
        <title>The genomes of chicory, endive, great burdock and yacon provide insights into Asteraceae paleo-polyploidization history and plant inulin production.</title>
        <authorList>
            <person name="Fan W."/>
            <person name="Wang S."/>
            <person name="Wang H."/>
            <person name="Wang A."/>
            <person name="Jiang F."/>
            <person name="Liu H."/>
            <person name="Zhao H."/>
            <person name="Xu D."/>
            <person name="Zhang Y."/>
        </authorList>
    </citation>
    <scope>NUCLEOTIDE SEQUENCE [LARGE SCALE GENOMIC DNA]</scope>
    <source>
        <strain evidence="2">cv. Yunnan</strain>
        <tissue evidence="1">Leaves</tissue>
    </source>
</reference>
<evidence type="ECO:0000313" key="2">
    <source>
        <dbReference type="Proteomes" id="UP001056120"/>
    </source>
</evidence>